<proteinExistence type="predicted"/>
<dbReference type="PANTHER" id="PTHR46614:SF1">
    <property type="entry name" value="MORN REPEAT-CONTAINING PROTEIN 4"/>
    <property type="match status" value="1"/>
</dbReference>
<organism evidence="4 5">
    <name type="scientific">Ureibacillus xyleni</name>
    <dbReference type="NCBI Taxonomy" id="614648"/>
    <lineage>
        <taxon>Bacteria</taxon>
        <taxon>Bacillati</taxon>
        <taxon>Bacillota</taxon>
        <taxon>Bacilli</taxon>
        <taxon>Bacillales</taxon>
        <taxon>Caryophanaceae</taxon>
        <taxon>Ureibacillus</taxon>
    </lineage>
</organism>
<keyword evidence="5" id="KW-1185">Reference proteome</keyword>
<protein>
    <recommendedName>
        <fullName evidence="6">MORN repeat protein</fullName>
    </recommendedName>
</protein>
<dbReference type="InterPro" id="IPR003409">
    <property type="entry name" value="MORN"/>
</dbReference>
<dbReference type="EMBL" id="OBMQ01000005">
    <property type="protein sequence ID" value="SOC08314.1"/>
    <property type="molecule type" value="Genomic_DNA"/>
</dbReference>
<name>A0A285SKU9_9BACL</name>
<evidence type="ECO:0000256" key="1">
    <source>
        <dbReference type="ARBA" id="ARBA00004316"/>
    </source>
</evidence>
<evidence type="ECO:0000313" key="4">
    <source>
        <dbReference type="EMBL" id="SOC08314.1"/>
    </source>
</evidence>
<evidence type="ECO:0008006" key="6">
    <source>
        <dbReference type="Google" id="ProtNLM"/>
    </source>
</evidence>
<evidence type="ECO:0000313" key="5">
    <source>
        <dbReference type="Proteomes" id="UP000219636"/>
    </source>
</evidence>
<dbReference type="SMART" id="SM00698">
    <property type="entry name" value="MORN"/>
    <property type="match status" value="2"/>
</dbReference>
<dbReference type="RefSeq" id="WP_161946647.1">
    <property type="nucleotide sequence ID" value="NZ_OBMQ01000005.1"/>
</dbReference>
<evidence type="ECO:0000256" key="2">
    <source>
        <dbReference type="ARBA" id="ARBA00022737"/>
    </source>
</evidence>
<accession>A0A285SKU9</accession>
<dbReference type="Gene3D" id="2.20.110.10">
    <property type="entry name" value="Histone H3 K4-specific methyltransferase SET7/9 N-terminal domain"/>
    <property type="match status" value="1"/>
</dbReference>
<dbReference type="GO" id="GO:0048678">
    <property type="term" value="P:response to axon injury"/>
    <property type="evidence" value="ECO:0007669"/>
    <property type="project" value="TreeGrafter"/>
</dbReference>
<dbReference type="Proteomes" id="UP000219636">
    <property type="component" value="Unassembled WGS sequence"/>
</dbReference>
<dbReference type="AlphaFoldDB" id="A0A285SKU9"/>
<dbReference type="SUPFAM" id="SSF82185">
    <property type="entry name" value="Histone H3 K4-specific methyltransferase SET7/9 N-terminal domain"/>
    <property type="match status" value="1"/>
</dbReference>
<reference evidence="5" key="1">
    <citation type="submission" date="2017-08" db="EMBL/GenBank/DDBJ databases">
        <authorList>
            <person name="Varghese N."/>
            <person name="Submissions S."/>
        </authorList>
    </citation>
    <scope>NUCLEOTIDE SEQUENCE [LARGE SCALE GENOMIC DNA]</scope>
    <source>
        <strain evidence="5">JC22</strain>
    </source>
</reference>
<sequence length="336" mass="36918">MKRIVNILLILGLLLSTAVYWSVNSTKVEAASNKDTVEYKSGALYVGQLIKGIPNGKGTLTFPKGSVYKKYTGDFKNGKFEGSGTLLLANGKSVKGKFLKGTLVKYDIKTILKSGKSNYGASLQDGHAYGDYFFIAFNNYNENAGTFEGTITWDEVVYGFVDTIKGKVQGDKLVFSQVSRTDKNGRVTELPANTITVKMTDVNHLSGTWTIPGEGQKGKIKFTINPGDVSHLFNTYQVYAPSSTATLETKDYYITTTSIGALNGGLIIQSDGTYVWNSLIEGKVIKGKWRQTKDKDYPIELLKGELGYNWKVGESPHRFGEILLWSGSTSMNARPL</sequence>
<dbReference type="InterPro" id="IPR052315">
    <property type="entry name" value="MORN4"/>
</dbReference>
<dbReference type="PANTHER" id="PTHR46614">
    <property type="entry name" value="MORN REPEAT-CONTAINING PROTEIN 4"/>
    <property type="match status" value="1"/>
</dbReference>
<keyword evidence="2" id="KW-0677">Repeat</keyword>
<comment type="subcellular location">
    <subcellularLocation>
        <location evidence="1">Cell projection</location>
    </subcellularLocation>
</comment>
<dbReference type="GO" id="GO:0042995">
    <property type="term" value="C:cell projection"/>
    <property type="evidence" value="ECO:0007669"/>
    <property type="project" value="UniProtKB-SubCell"/>
</dbReference>
<evidence type="ECO:0000256" key="3">
    <source>
        <dbReference type="ARBA" id="ARBA00023273"/>
    </source>
</evidence>
<dbReference type="Pfam" id="PF02493">
    <property type="entry name" value="MORN"/>
    <property type="match status" value="2"/>
</dbReference>
<gene>
    <name evidence="4" type="ORF">SAMN05880501_10558</name>
</gene>
<keyword evidence="3" id="KW-0966">Cell projection</keyword>